<dbReference type="OrthoDB" id="8537668at2"/>
<dbReference type="RefSeq" id="WP_155303919.1">
    <property type="nucleotide sequence ID" value="NZ_AP021875.1"/>
</dbReference>
<reference evidence="1 2" key="1">
    <citation type="submission" date="2019-11" db="EMBL/GenBank/DDBJ databases">
        <title>Comparative genomics of hydrocarbon-degrading Desulfosarcina strains.</title>
        <authorList>
            <person name="Watanabe M."/>
            <person name="Kojima H."/>
            <person name="Fukui M."/>
        </authorList>
    </citation>
    <scope>NUCLEOTIDE SEQUENCE [LARGE SCALE GENOMIC DNA]</scope>
    <source>
        <strain evidence="1 2">PP31</strain>
    </source>
</reference>
<dbReference type="Proteomes" id="UP000427769">
    <property type="component" value="Chromosome"/>
</dbReference>
<organism evidence="1 2">
    <name type="scientific">Desulfosarcina widdelii</name>
    <dbReference type="NCBI Taxonomy" id="947919"/>
    <lineage>
        <taxon>Bacteria</taxon>
        <taxon>Pseudomonadati</taxon>
        <taxon>Thermodesulfobacteriota</taxon>
        <taxon>Desulfobacteria</taxon>
        <taxon>Desulfobacterales</taxon>
        <taxon>Desulfosarcinaceae</taxon>
        <taxon>Desulfosarcina</taxon>
    </lineage>
</organism>
<evidence type="ECO:0008006" key="3">
    <source>
        <dbReference type="Google" id="ProtNLM"/>
    </source>
</evidence>
<dbReference type="PROSITE" id="PS51257">
    <property type="entry name" value="PROKAR_LIPOPROTEIN"/>
    <property type="match status" value="1"/>
</dbReference>
<evidence type="ECO:0000313" key="1">
    <source>
        <dbReference type="EMBL" id="BBO74949.1"/>
    </source>
</evidence>
<protein>
    <recommendedName>
        <fullName evidence="3">Lipoprotein</fullName>
    </recommendedName>
</protein>
<name>A0A5K7Z3X3_9BACT</name>
<dbReference type="EMBL" id="AP021875">
    <property type="protein sequence ID" value="BBO74949.1"/>
    <property type="molecule type" value="Genomic_DNA"/>
</dbReference>
<gene>
    <name evidence="1" type="ORF">DSCW_23660</name>
</gene>
<proteinExistence type="predicted"/>
<accession>A0A5K7Z3X3</accession>
<sequence length="90" mass="9748">MLMNLSKTIVATIIAIGLVGCAQFNMNDIDTPLEKNWGRSFESAKYNQILDPESEENLDPIEGLAGSKAEHIVDSHIGCGEGNASKKNEN</sequence>
<dbReference type="AlphaFoldDB" id="A0A5K7Z3X3"/>
<dbReference type="KEGG" id="dwd:DSCW_23660"/>
<keyword evidence="2" id="KW-1185">Reference proteome</keyword>
<evidence type="ECO:0000313" key="2">
    <source>
        <dbReference type="Proteomes" id="UP000427769"/>
    </source>
</evidence>